<comment type="caution">
    <text evidence="2">The sequence shown here is derived from an EMBL/GenBank/DDBJ whole genome shotgun (WGS) entry which is preliminary data.</text>
</comment>
<feature type="signal peptide" evidence="1">
    <location>
        <begin position="1"/>
        <end position="19"/>
    </location>
</feature>
<protein>
    <submittedName>
        <fullName evidence="2">Uncharacterized protein</fullName>
    </submittedName>
</protein>
<name>A0A432YJ28_9GAMM</name>
<keyword evidence="1" id="KW-0732">Signal</keyword>
<keyword evidence="3" id="KW-1185">Reference proteome</keyword>
<accession>A0A432YJ28</accession>
<gene>
    <name evidence="2" type="ORF">CWI76_00930</name>
</gene>
<dbReference type="RefSeq" id="WP_126758514.1">
    <property type="nucleotide sequence ID" value="NZ_PIPZ01000001.1"/>
</dbReference>
<reference evidence="3" key="1">
    <citation type="journal article" date="2018" name="Front. Microbiol.">
        <title>Genome-Based Analysis Reveals the Taxonomy and Diversity of the Family Idiomarinaceae.</title>
        <authorList>
            <person name="Liu Y."/>
            <person name="Lai Q."/>
            <person name="Shao Z."/>
        </authorList>
    </citation>
    <scope>NUCLEOTIDE SEQUENCE [LARGE SCALE GENOMIC DNA]</scope>
    <source>
        <strain evidence="3">PIM1</strain>
    </source>
</reference>
<evidence type="ECO:0000313" key="3">
    <source>
        <dbReference type="Proteomes" id="UP000288127"/>
    </source>
</evidence>
<dbReference type="AlphaFoldDB" id="A0A432YJ28"/>
<organism evidence="2 3">
    <name type="scientific">Pseudidiomarina marina</name>
    <dbReference type="NCBI Taxonomy" id="502366"/>
    <lineage>
        <taxon>Bacteria</taxon>
        <taxon>Pseudomonadati</taxon>
        <taxon>Pseudomonadota</taxon>
        <taxon>Gammaproteobacteria</taxon>
        <taxon>Alteromonadales</taxon>
        <taxon>Idiomarinaceae</taxon>
        <taxon>Pseudidiomarina</taxon>
    </lineage>
</organism>
<dbReference type="EMBL" id="PIPZ01000001">
    <property type="protein sequence ID" value="RUO60875.1"/>
    <property type="molecule type" value="Genomic_DNA"/>
</dbReference>
<dbReference type="PROSITE" id="PS51257">
    <property type="entry name" value="PROKAR_LIPOPROTEIN"/>
    <property type="match status" value="1"/>
</dbReference>
<proteinExistence type="predicted"/>
<dbReference type="Proteomes" id="UP000288127">
    <property type="component" value="Unassembled WGS sequence"/>
</dbReference>
<feature type="chain" id="PRO_5019485128" evidence="1">
    <location>
        <begin position="20"/>
        <end position="282"/>
    </location>
</feature>
<evidence type="ECO:0000256" key="1">
    <source>
        <dbReference type="SAM" id="SignalP"/>
    </source>
</evidence>
<sequence length="282" mass="31246">MRKIFLICCFMLAAGCTSAPQYQSPAPLTTKENSESYKLFKHDGVNTASHVQVHLDEAKDIAYVQSFGGDGVALGVAFGPLGVLANISMIQAETNSDLTQLYNKIPIPVSAMFTEAASAKSIHYDDNAEGRFHPFMMVVRDENETLRMGTALIVELPQADGKVWSGRYTHQTALHVPLKNVADGLDESEYKTIYDAIQQSFNELTDIYQQDRLGQLTDHEQILVNSTFLTPRITIELNGVLLKQDENRVLVRSGLGIISLPQDDSLELEKVRVKASKKRAKS</sequence>
<evidence type="ECO:0000313" key="2">
    <source>
        <dbReference type="EMBL" id="RUO60875.1"/>
    </source>
</evidence>
<dbReference type="OrthoDB" id="6234957at2"/>